<evidence type="ECO:0000256" key="8">
    <source>
        <dbReference type="ARBA" id="ARBA00023136"/>
    </source>
</evidence>
<dbReference type="Gene3D" id="1.20.1640.10">
    <property type="entry name" value="Multidrug efflux transporter AcrB transmembrane domain"/>
    <property type="match status" value="1"/>
</dbReference>
<dbReference type="PANTHER" id="PTHR30081">
    <property type="entry name" value="PROTEIN-EXPORT MEMBRANE PROTEIN SEC"/>
    <property type="match status" value="1"/>
</dbReference>
<dbReference type="SUPFAM" id="SSF82866">
    <property type="entry name" value="Multidrug efflux transporter AcrB transmembrane domain"/>
    <property type="match status" value="1"/>
</dbReference>
<comment type="similarity">
    <text evidence="9">Belongs to the SecD/SecF family. SecD subfamily.</text>
</comment>
<dbReference type="Gene3D" id="3.30.1360.200">
    <property type="match status" value="1"/>
</dbReference>
<keyword evidence="8 9" id="KW-0472">Membrane</keyword>
<dbReference type="InterPro" id="IPR048631">
    <property type="entry name" value="SecD_1st"/>
</dbReference>
<reference evidence="15" key="1">
    <citation type="submission" date="2017-08" db="EMBL/GenBank/DDBJ databases">
        <title>A dynamic microbial community with high functional redundancy inhabits the cold, oxic subseafloor aquifer.</title>
        <authorList>
            <person name="Tully B.J."/>
            <person name="Wheat C.G."/>
            <person name="Glazer B.T."/>
            <person name="Huber J.A."/>
        </authorList>
    </citation>
    <scope>NUCLEOTIDE SEQUENCE [LARGE SCALE GENOMIC DNA]</scope>
</reference>
<dbReference type="InterPro" id="IPR027398">
    <property type="entry name" value="SecD-TM"/>
</dbReference>
<comment type="caution">
    <text evidence="14">The sequence shown here is derived from an EMBL/GenBank/DDBJ whole genome shotgun (WGS) entry which is preliminary data.</text>
</comment>
<proteinExistence type="inferred from homology"/>
<evidence type="ECO:0000256" key="2">
    <source>
        <dbReference type="ARBA" id="ARBA00022448"/>
    </source>
</evidence>
<evidence type="ECO:0000259" key="13">
    <source>
        <dbReference type="Pfam" id="PF22599"/>
    </source>
</evidence>
<evidence type="ECO:0000259" key="10">
    <source>
        <dbReference type="Pfam" id="PF02355"/>
    </source>
</evidence>
<feature type="transmembrane region" description="Helical" evidence="9">
    <location>
        <begin position="547"/>
        <end position="569"/>
    </location>
</feature>
<keyword evidence="2 9" id="KW-0813">Transport</keyword>
<comment type="caution">
    <text evidence="9">Lacks conserved residue(s) required for the propagation of feature annotation.</text>
</comment>
<dbReference type="NCBIfam" id="TIGR00916">
    <property type="entry name" value="2A0604s01"/>
    <property type="match status" value="1"/>
</dbReference>
<feature type="transmembrane region" description="Helical" evidence="9">
    <location>
        <begin position="477"/>
        <end position="496"/>
    </location>
</feature>
<dbReference type="EMBL" id="NVUL01000019">
    <property type="protein sequence ID" value="PCI79256.1"/>
    <property type="molecule type" value="Genomic_DNA"/>
</dbReference>
<feature type="domain" description="Protein translocase subunit SecDF P1" evidence="12">
    <location>
        <begin position="230"/>
        <end position="287"/>
    </location>
</feature>
<comment type="subcellular location">
    <subcellularLocation>
        <location evidence="1 9">Cell membrane</location>
        <topology evidence="1 9">Multi-pass membrane protein</topology>
    </subcellularLocation>
</comment>
<evidence type="ECO:0000313" key="15">
    <source>
        <dbReference type="Proteomes" id="UP000218767"/>
    </source>
</evidence>
<organism evidence="14 15">
    <name type="scientific">SAR86 cluster bacterium</name>
    <dbReference type="NCBI Taxonomy" id="2030880"/>
    <lineage>
        <taxon>Bacteria</taxon>
        <taxon>Pseudomonadati</taxon>
        <taxon>Pseudomonadota</taxon>
        <taxon>Gammaproteobacteria</taxon>
        <taxon>SAR86 cluster</taxon>
    </lineage>
</organism>
<dbReference type="Gene3D" id="3.30.70.3400">
    <property type="match status" value="2"/>
</dbReference>
<comment type="function">
    <text evidence="9">Part of the Sec protein translocase complex. Interacts with the SecYEG preprotein conducting channel. SecDF uses the proton motive force (PMF) to complete protein translocation after the ATP-dependent function of SecA.</text>
</comment>
<keyword evidence="6 9" id="KW-1133">Transmembrane helix</keyword>
<evidence type="ECO:0000259" key="12">
    <source>
        <dbReference type="Pfam" id="PF21760"/>
    </source>
</evidence>
<dbReference type="InterPro" id="IPR048634">
    <property type="entry name" value="SecD_SecF_C"/>
</dbReference>
<dbReference type="InterPro" id="IPR055344">
    <property type="entry name" value="SecD_SecF_C_bact"/>
</dbReference>
<gene>
    <name evidence="9 14" type="primary">secD</name>
    <name evidence="14" type="ORF">COB20_05075</name>
</gene>
<dbReference type="GO" id="GO:0015450">
    <property type="term" value="F:protein-transporting ATPase activity"/>
    <property type="evidence" value="ECO:0007669"/>
    <property type="project" value="InterPro"/>
</dbReference>
<keyword evidence="5 9" id="KW-0653">Protein transport</keyword>
<dbReference type="Pfam" id="PF02355">
    <property type="entry name" value="SecD_SecF_C"/>
    <property type="match status" value="1"/>
</dbReference>
<dbReference type="InterPro" id="IPR054384">
    <property type="entry name" value="SecDF_P1_head"/>
</dbReference>
<dbReference type="GO" id="GO:0043952">
    <property type="term" value="P:protein transport by the Sec complex"/>
    <property type="evidence" value="ECO:0007669"/>
    <property type="project" value="UniProtKB-UniRule"/>
</dbReference>
<feature type="domain" description="SecDF P1 head subdomain" evidence="13">
    <location>
        <begin position="302"/>
        <end position="429"/>
    </location>
</feature>
<dbReference type="Pfam" id="PF07549">
    <property type="entry name" value="Sec_GG"/>
    <property type="match status" value="1"/>
</dbReference>
<evidence type="ECO:0000256" key="7">
    <source>
        <dbReference type="ARBA" id="ARBA00023010"/>
    </source>
</evidence>
<feature type="domain" description="Protein export membrane protein SecD/SecF C-terminal" evidence="10">
    <location>
        <begin position="431"/>
        <end position="599"/>
    </location>
</feature>
<feature type="domain" description="SecD export protein N-terminal TM" evidence="11">
    <location>
        <begin position="2"/>
        <end position="102"/>
    </location>
</feature>
<evidence type="ECO:0000256" key="3">
    <source>
        <dbReference type="ARBA" id="ARBA00022475"/>
    </source>
</evidence>
<feature type="transmembrane region" description="Helical" evidence="9">
    <location>
        <begin position="502"/>
        <end position="526"/>
    </location>
</feature>
<evidence type="ECO:0000259" key="11">
    <source>
        <dbReference type="Pfam" id="PF13721"/>
    </source>
</evidence>
<dbReference type="GO" id="GO:0065002">
    <property type="term" value="P:intracellular protein transmembrane transport"/>
    <property type="evidence" value="ECO:0007669"/>
    <property type="project" value="UniProtKB-UniRule"/>
</dbReference>
<feature type="transmembrane region" description="Helical" evidence="9">
    <location>
        <begin position="575"/>
        <end position="603"/>
    </location>
</feature>
<dbReference type="GO" id="GO:0005886">
    <property type="term" value="C:plasma membrane"/>
    <property type="evidence" value="ECO:0007669"/>
    <property type="project" value="UniProtKB-SubCell"/>
</dbReference>
<accession>A0A2A4X9V3</accession>
<keyword evidence="7 9" id="KW-0811">Translocation</keyword>
<evidence type="ECO:0000313" key="14">
    <source>
        <dbReference type="EMBL" id="PCI79256.1"/>
    </source>
</evidence>
<evidence type="ECO:0000256" key="1">
    <source>
        <dbReference type="ARBA" id="ARBA00004651"/>
    </source>
</evidence>
<dbReference type="InterPro" id="IPR022813">
    <property type="entry name" value="SecD/SecF_arch_bac"/>
</dbReference>
<dbReference type="InterPro" id="IPR005791">
    <property type="entry name" value="SecD"/>
</dbReference>
<feature type="transmembrane region" description="Helical" evidence="9">
    <location>
        <begin position="451"/>
        <end position="470"/>
    </location>
</feature>
<sequence>MLNKYPAWKNILILLVVILGFLYSLPNLYPDDPALQVSHELTELSEGDLPTIMSALEAAEVNFFGEEVDSESILVRLNNLDDQLRAKTAIEEALGDSYIVALNLAPTTPSWLQAIGAGKMNLGLDLQGGVHFLMEVDMEAALTRRMEDNLSNVRTILREQRIRSRGLNLISISHLEVRFANDEDRSQARSELVEGFPDLQFQSREAEGVFILDMRMAPATALQIQTDTLQANRTTLLNRVDTLGVSEPTVQQQGSDRIVVELPGMQDPAQAIRILQRIATLEFHLEAEIGAPSLSYETYEYEGVSVNVDNDVVLQGDRISNAVYQLDQNSQPSVNLSLDAQGGNQMNRATRDNVNRRLDILLIETKSRTITTVNEEGEEVEDIEFYEDKKLIMHATIIQALGRQFSITGLTAREASDLAPLIRSGSLAAPMTIVEQSVIGPSMGQENLDQGLLGVQVAAGLVIIFMLFYYRTFGLAANAALIMNILLIVAVMSSIIPATLTLPGIVGIVLTVGMAVDANVLIFTRIREELSSGSPPQQAIDAGYNRAFTTIIDANLTTFLVAAVLYTIGTGPVRGFAITLMIGIITSMFTAIIGTRAIVNLIYGGKSGKKLSIGSYRKKAKPDELNLAAGK</sequence>
<dbReference type="PANTHER" id="PTHR30081:SF1">
    <property type="entry name" value="PROTEIN TRANSLOCASE SUBUNIT SECD"/>
    <property type="match status" value="1"/>
</dbReference>
<keyword evidence="3 9" id="KW-1003">Cell membrane</keyword>
<dbReference type="Pfam" id="PF13721">
    <property type="entry name" value="SecD-TM1"/>
    <property type="match status" value="1"/>
</dbReference>
<evidence type="ECO:0000256" key="5">
    <source>
        <dbReference type="ARBA" id="ARBA00022927"/>
    </source>
</evidence>
<name>A0A2A4X9V3_9GAMM</name>
<dbReference type="HAMAP" id="MF_01463_B">
    <property type="entry name" value="SecD_B"/>
    <property type="match status" value="1"/>
</dbReference>
<dbReference type="NCBIfam" id="TIGR01129">
    <property type="entry name" value="secD"/>
    <property type="match status" value="1"/>
</dbReference>
<dbReference type="GO" id="GO:0006605">
    <property type="term" value="P:protein targeting"/>
    <property type="evidence" value="ECO:0007669"/>
    <property type="project" value="UniProtKB-UniRule"/>
</dbReference>
<dbReference type="Proteomes" id="UP000218767">
    <property type="component" value="Unassembled WGS sequence"/>
</dbReference>
<dbReference type="AlphaFoldDB" id="A0A2A4X9V3"/>
<keyword evidence="4 9" id="KW-0812">Transmembrane</keyword>
<evidence type="ECO:0000256" key="4">
    <source>
        <dbReference type="ARBA" id="ARBA00022692"/>
    </source>
</evidence>
<dbReference type="Pfam" id="PF21760">
    <property type="entry name" value="SecD_1st"/>
    <property type="match status" value="1"/>
</dbReference>
<evidence type="ECO:0000256" key="9">
    <source>
        <dbReference type="HAMAP-Rule" id="MF_01463"/>
    </source>
</evidence>
<dbReference type="FunFam" id="1.20.1640.10:FF:000004">
    <property type="entry name" value="Protein translocase subunit SecD"/>
    <property type="match status" value="1"/>
</dbReference>
<dbReference type="InterPro" id="IPR022646">
    <property type="entry name" value="SecD/SecF_CS"/>
</dbReference>
<dbReference type="Pfam" id="PF22599">
    <property type="entry name" value="SecDF_P1_head"/>
    <property type="match status" value="1"/>
</dbReference>
<comment type="subunit">
    <text evidence="9">Forms a complex with SecF. Part of the essential Sec protein translocation apparatus which comprises SecA, SecYEG and auxiliary proteins SecDF-YajC and YidC.</text>
</comment>
<evidence type="ECO:0000256" key="6">
    <source>
        <dbReference type="ARBA" id="ARBA00022989"/>
    </source>
</evidence>
<protein>
    <recommendedName>
        <fullName evidence="9">Protein translocase subunit SecD</fullName>
    </recommendedName>
</protein>